<comment type="caution">
    <text evidence="2">The sequence shown here is derived from an EMBL/GenBank/DDBJ whole genome shotgun (WGS) entry which is preliminary data.</text>
</comment>
<protein>
    <submittedName>
        <fullName evidence="2">Uncharacterized protein</fullName>
    </submittedName>
</protein>
<sequence length="578" mass="61625">MKKKIYSLLAMVMVAMTASAYSLNVGTSEHGTIAFTNDEGTAIETAAEGQTVIVTVTPAEGYVVNEVTGQWYAAVAMTRGVGMLNDVTLTAAGENKWTFVMERANVEISASYKKLIQSSWITIASATYDGTAKEPAVTLKDGTTTIPASAYSVSYADNVNASANAKVTVTIASTNANYAGTAEKKFTISPAELTKVTLKNSEFIYTFSDITAEVASVKAGELDVPEGGYTMSGNVAKETGTHTVTVTGKGNFTGTATATFTIKEPVPTVDVEATEAGDEEKAVEDVTMVMEVPEDAAEKVTTETREVINPETGAKEEIEVTVIPIVLGSISIPATAETEEITVTVPNEIVEGNVVFKVTEIKADAFKKKDGDNVVVTKVVLPDTEEPLVIEEGALKPDGNLLDVVTPLQLLDDYSLDTNLKDNFEANKISAYVTPVNKYWSFSSGVDCVLPAGVTAYIATWDAEFKTPRIAPLEEEQLKLKDGRRGIKANNGVLIAGEKDNTYEIVASPGNQKSGTKPATEDADSYEGNCLVPTIEAKNYEAGKYLILKNNMFHTIKSNASKVKACKAVFSMEKAGAK</sequence>
<evidence type="ECO:0000313" key="2">
    <source>
        <dbReference type="EMBL" id="MBE6266353.1"/>
    </source>
</evidence>
<organism evidence="2 3">
    <name type="scientific">Xylanibacter ruminicola</name>
    <name type="common">Prevotella ruminicola</name>
    <dbReference type="NCBI Taxonomy" id="839"/>
    <lineage>
        <taxon>Bacteria</taxon>
        <taxon>Pseudomonadati</taxon>
        <taxon>Bacteroidota</taxon>
        <taxon>Bacteroidia</taxon>
        <taxon>Bacteroidales</taxon>
        <taxon>Prevotellaceae</taxon>
        <taxon>Xylanibacter</taxon>
    </lineage>
</organism>
<proteinExistence type="predicted"/>
<dbReference type="Proteomes" id="UP000763088">
    <property type="component" value="Unassembled WGS sequence"/>
</dbReference>
<name>A0A928BS49_XYLRU</name>
<accession>A0A928BS49</accession>
<reference evidence="2" key="1">
    <citation type="submission" date="2019-04" db="EMBL/GenBank/DDBJ databases">
        <title>Evolution of Biomass-Degrading Anaerobic Consortia Revealed by Metagenomics.</title>
        <authorList>
            <person name="Peng X."/>
        </authorList>
    </citation>
    <scope>NUCLEOTIDE SEQUENCE</scope>
    <source>
        <strain evidence="2">SIG141</strain>
    </source>
</reference>
<dbReference type="AlphaFoldDB" id="A0A928BS49"/>
<evidence type="ECO:0000313" key="3">
    <source>
        <dbReference type="Proteomes" id="UP000763088"/>
    </source>
</evidence>
<dbReference type="EMBL" id="SUYD01000008">
    <property type="protein sequence ID" value="MBE6266353.1"/>
    <property type="molecule type" value="Genomic_DNA"/>
</dbReference>
<feature type="signal peptide" evidence="1">
    <location>
        <begin position="1"/>
        <end position="20"/>
    </location>
</feature>
<evidence type="ECO:0000256" key="1">
    <source>
        <dbReference type="SAM" id="SignalP"/>
    </source>
</evidence>
<keyword evidence="1" id="KW-0732">Signal</keyword>
<gene>
    <name evidence="2" type="ORF">E7102_07785</name>
</gene>
<feature type="chain" id="PRO_5037289698" evidence="1">
    <location>
        <begin position="21"/>
        <end position="578"/>
    </location>
</feature>